<dbReference type="Pfam" id="PF00571">
    <property type="entry name" value="CBS"/>
    <property type="match status" value="3"/>
</dbReference>
<name>A0A7J7DXF8_TRIWF</name>
<dbReference type="InParanoid" id="A0A7J7DXF8"/>
<evidence type="ECO:0000256" key="3">
    <source>
        <dbReference type="PROSITE-ProRule" id="PRU00703"/>
    </source>
</evidence>
<protein>
    <submittedName>
        <fullName evidence="6">SNF1-related protein kinase regulatory subunit gamma-1-like</fullName>
    </submittedName>
</protein>
<accession>A0A7J7DXF8</accession>
<dbReference type="InterPro" id="IPR000644">
    <property type="entry name" value="CBS_dom"/>
</dbReference>
<feature type="domain" description="CBS" evidence="5">
    <location>
        <begin position="236"/>
        <end position="296"/>
    </location>
</feature>
<feature type="domain" description="CBS" evidence="5">
    <location>
        <begin position="161"/>
        <end position="218"/>
    </location>
</feature>
<feature type="compositionally biased region" description="Basic and acidic residues" evidence="4">
    <location>
        <begin position="22"/>
        <end position="33"/>
    </location>
</feature>
<dbReference type="PROSITE" id="PS51371">
    <property type="entry name" value="CBS"/>
    <property type="match status" value="3"/>
</dbReference>
<keyword evidence="1" id="KW-0677">Repeat</keyword>
<evidence type="ECO:0000313" key="7">
    <source>
        <dbReference type="Proteomes" id="UP000593562"/>
    </source>
</evidence>
<dbReference type="InterPro" id="IPR046342">
    <property type="entry name" value="CBS_dom_sf"/>
</dbReference>
<dbReference type="InterPro" id="IPR050511">
    <property type="entry name" value="AMPK_gamma/SDS23_families"/>
</dbReference>
<dbReference type="PANTHER" id="PTHR13780:SF124">
    <property type="entry name" value="OS01G0633400 PROTEIN"/>
    <property type="match status" value="1"/>
</dbReference>
<dbReference type="EMBL" id="JAAARO010000002">
    <property type="protein sequence ID" value="KAF5751080.1"/>
    <property type="molecule type" value="Genomic_DNA"/>
</dbReference>
<gene>
    <name evidence="6" type="ORF">HS088_TW02G00090</name>
</gene>
<dbReference type="Gene3D" id="3.10.580.10">
    <property type="entry name" value="CBS-domain"/>
    <property type="match status" value="2"/>
</dbReference>
<evidence type="ECO:0000256" key="4">
    <source>
        <dbReference type="SAM" id="MobiDB-lite"/>
    </source>
</evidence>
<sequence length="425" mass="47163">MAMSHTDGRGRRRSKPTTTKMQETREMKEKEKGEVDSGSALQLYLDRIPINSIPGITNSAVLELKTGDTVRDAIQLLYEKDVLGAPIVDVVSPDTQIGRSSDNYIGFIDLAGMVLWSIEQFEKADNVQTKGCDSKSGIFTMLEENPQIGQTKIGGLAKAHLWDPFFPVNLDSTLFHVLLLFSKHQIKVVPVVEQSNSQVIGFVTQNAVIHLLLQSNGLEWFDSIADKALSEFRFETEKQVTHAYGDQSLAEALHLLLKSQVGFIPVLDRASKRLIGSIRSCDIYLLLENDNIFDDRKSLTAEEFIHMETDKSKSDSTIEPDVGALLSAGILRLRNNFLPEMDSPVTSKRSDTLKQLMTKMADRKSSFSFLVNDLQQVTGVVSSRDVIVQFAPPCIDSSFHGGGFFDCALEQTGCHVQNGTMISDR</sequence>
<evidence type="ECO:0000256" key="1">
    <source>
        <dbReference type="ARBA" id="ARBA00022737"/>
    </source>
</evidence>
<dbReference type="CDD" id="cd02205">
    <property type="entry name" value="CBS_pair_SF"/>
    <property type="match status" value="2"/>
</dbReference>
<comment type="caution">
    <text evidence="6">The sequence shown here is derived from an EMBL/GenBank/DDBJ whole genome shotgun (WGS) entry which is preliminary data.</text>
</comment>
<keyword evidence="2 3" id="KW-0129">CBS domain</keyword>
<dbReference type="Proteomes" id="UP000593562">
    <property type="component" value="Unassembled WGS sequence"/>
</dbReference>
<dbReference type="AlphaFoldDB" id="A0A7J7DXF8"/>
<dbReference type="PANTHER" id="PTHR13780">
    <property type="entry name" value="AMP-ACTIVATED PROTEIN KINASE, GAMMA REGULATORY SUBUNIT"/>
    <property type="match status" value="1"/>
</dbReference>
<organism evidence="6 7">
    <name type="scientific">Tripterygium wilfordii</name>
    <name type="common">Thunder God vine</name>
    <dbReference type="NCBI Taxonomy" id="458696"/>
    <lineage>
        <taxon>Eukaryota</taxon>
        <taxon>Viridiplantae</taxon>
        <taxon>Streptophyta</taxon>
        <taxon>Embryophyta</taxon>
        <taxon>Tracheophyta</taxon>
        <taxon>Spermatophyta</taxon>
        <taxon>Magnoliopsida</taxon>
        <taxon>eudicotyledons</taxon>
        <taxon>Gunneridae</taxon>
        <taxon>Pentapetalae</taxon>
        <taxon>rosids</taxon>
        <taxon>fabids</taxon>
        <taxon>Celastrales</taxon>
        <taxon>Celastraceae</taxon>
        <taxon>Tripterygium</taxon>
    </lineage>
</organism>
<evidence type="ECO:0000259" key="5">
    <source>
        <dbReference type="PROSITE" id="PS51371"/>
    </source>
</evidence>
<reference evidence="6 7" key="1">
    <citation type="journal article" date="2020" name="Nat. Commun.">
        <title>Genome of Tripterygium wilfordii and identification of cytochrome P450 involved in triptolide biosynthesis.</title>
        <authorList>
            <person name="Tu L."/>
            <person name="Su P."/>
            <person name="Zhang Z."/>
            <person name="Gao L."/>
            <person name="Wang J."/>
            <person name="Hu T."/>
            <person name="Zhou J."/>
            <person name="Zhang Y."/>
            <person name="Zhao Y."/>
            <person name="Liu Y."/>
            <person name="Song Y."/>
            <person name="Tong Y."/>
            <person name="Lu Y."/>
            <person name="Yang J."/>
            <person name="Xu C."/>
            <person name="Jia M."/>
            <person name="Peters R.J."/>
            <person name="Huang L."/>
            <person name="Gao W."/>
        </authorList>
    </citation>
    <scope>NUCLEOTIDE SEQUENCE [LARGE SCALE GENOMIC DNA]</scope>
    <source>
        <strain evidence="7">cv. XIE 37</strain>
        <tissue evidence="6">Leaf</tissue>
    </source>
</reference>
<evidence type="ECO:0000313" key="6">
    <source>
        <dbReference type="EMBL" id="KAF5751080.1"/>
    </source>
</evidence>
<feature type="domain" description="CBS" evidence="5">
    <location>
        <begin position="337"/>
        <end position="397"/>
    </location>
</feature>
<proteinExistence type="predicted"/>
<evidence type="ECO:0000256" key="2">
    <source>
        <dbReference type="ARBA" id="ARBA00023122"/>
    </source>
</evidence>
<feature type="region of interest" description="Disordered" evidence="4">
    <location>
        <begin position="1"/>
        <end position="33"/>
    </location>
</feature>
<dbReference type="OrthoDB" id="449052at2759"/>
<keyword evidence="7" id="KW-1185">Reference proteome</keyword>
<dbReference type="SMART" id="SM00116">
    <property type="entry name" value="CBS"/>
    <property type="match status" value="4"/>
</dbReference>
<dbReference type="SUPFAM" id="SSF54631">
    <property type="entry name" value="CBS-domain pair"/>
    <property type="match status" value="2"/>
</dbReference>